<accession>A0A0G1N503</accession>
<dbReference type="EMBL" id="LCLJ01000004">
    <property type="protein sequence ID" value="KKU15681.1"/>
    <property type="molecule type" value="Genomic_DNA"/>
</dbReference>
<organism evidence="2 3">
    <name type="scientific">Candidatus Jorgensenbacteria bacterium GW2011_GWA2_45_9</name>
    <dbReference type="NCBI Taxonomy" id="1618663"/>
    <lineage>
        <taxon>Bacteria</taxon>
        <taxon>Candidatus Joergenseniibacteriota</taxon>
    </lineage>
</organism>
<sequence>MEKLVYLVLGVVILSAPLMVSAELESDVLGVSEGLQAPDAYQSKIQYFEQVFLPSSRVYETMKERKENEMPAERNVKGETNSSSATIEEETNSSNTTNLVPTLIIESQDETRSSFIIDPNGTVNVRELKKYVAGEDSDSKVDAQGSDVMQTVMTISGKMDELGNKAEDKVVSFVSDSKIQKTFMVLGNVNAEVQNKIEVKEGKIYSGEKEIKVMPDTASSIAIDKLQSNKNVEIVLKDTGKDGYSRPVYETSVEKNGKILGIFNSSVKIKATVDAENGEVIKVSRPWWSVFVSFMKEESKAE</sequence>
<protein>
    <submittedName>
        <fullName evidence="2">Uncharacterized protein</fullName>
    </submittedName>
</protein>
<evidence type="ECO:0000256" key="1">
    <source>
        <dbReference type="SAM" id="MobiDB-lite"/>
    </source>
</evidence>
<gene>
    <name evidence="2" type="ORF">UX22_C0004G0002</name>
</gene>
<feature type="compositionally biased region" description="Basic and acidic residues" evidence="1">
    <location>
        <begin position="64"/>
        <end position="77"/>
    </location>
</feature>
<comment type="caution">
    <text evidence="2">The sequence shown here is derived from an EMBL/GenBank/DDBJ whole genome shotgun (WGS) entry which is preliminary data.</text>
</comment>
<dbReference type="Proteomes" id="UP000034727">
    <property type="component" value="Unassembled WGS sequence"/>
</dbReference>
<dbReference type="AlphaFoldDB" id="A0A0G1N503"/>
<evidence type="ECO:0000313" key="3">
    <source>
        <dbReference type="Proteomes" id="UP000034727"/>
    </source>
</evidence>
<feature type="compositionally biased region" description="Low complexity" evidence="1">
    <location>
        <begin position="79"/>
        <end position="95"/>
    </location>
</feature>
<feature type="region of interest" description="Disordered" evidence="1">
    <location>
        <begin position="64"/>
        <end position="95"/>
    </location>
</feature>
<reference evidence="2 3" key="1">
    <citation type="journal article" date="2015" name="Nature">
        <title>rRNA introns, odd ribosomes, and small enigmatic genomes across a large radiation of phyla.</title>
        <authorList>
            <person name="Brown C.T."/>
            <person name="Hug L.A."/>
            <person name="Thomas B.C."/>
            <person name="Sharon I."/>
            <person name="Castelle C.J."/>
            <person name="Singh A."/>
            <person name="Wilkins M.J."/>
            <person name="Williams K.H."/>
            <person name="Banfield J.F."/>
        </authorList>
    </citation>
    <scope>NUCLEOTIDE SEQUENCE [LARGE SCALE GENOMIC DNA]</scope>
</reference>
<evidence type="ECO:0000313" key="2">
    <source>
        <dbReference type="EMBL" id="KKU15681.1"/>
    </source>
</evidence>
<name>A0A0G1N503_9BACT</name>
<proteinExistence type="predicted"/>